<comment type="caution">
    <text evidence="7">The sequence shown here is derived from an EMBL/GenBank/DDBJ whole genome shotgun (WGS) entry which is preliminary data.</text>
</comment>
<evidence type="ECO:0000256" key="6">
    <source>
        <dbReference type="SAM" id="Phobius"/>
    </source>
</evidence>
<keyword evidence="3 6" id="KW-1133">Transmembrane helix</keyword>
<evidence type="ECO:0000313" key="8">
    <source>
        <dbReference type="Proteomes" id="UP001287356"/>
    </source>
</evidence>
<evidence type="ECO:0000256" key="3">
    <source>
        <dbReference type="ARBA" id="ARBA00022989"/>
    </source>
</evidence>
<dbReference type="Gene3D" id="1.20.58.340">
    <property type="entry name" value="Magnesium transport protein CorA, transmembrane region"/>
    <property type="match status" value="1"/>
</dbReference>
<reference evidence="7" key="1">
    <citation type="journal article" date="2023" name="Mol. Phylogenet. Evol.">
        <title>Genome-scale phylogeny and comparative genomics of the fungal order Sordariales.</title>
        <authorList>
            <person name="Hensen N."/>
            <person name="Bonometti L."/>
            <person name="Westerberg I."/>
            <person name="Brannstrom I.O."/>
            <person name="Guillou S."/>
            <person name="Cros-Aarteil S."/>
            <person name="Calhoun S."/>
            <person name="Haridas S."/>
            <person name="Kuo A."/>
            <person name="Mondo S."/>
            <person name="Pangilinan J."/>
            <person name="Riley R."/>
            <person name="LaButti K."/>
            <person name="Andreopoulos B."/>
            <person name="Lipzen A."/>
            <person name="Chen C."/>
            <person name="Yan M."/>
            <person name="Daum C."/>
            <person name="Ng V."/>
            <person name="Clum A."/>
            <person name="Steindorff A."/>
            <person name="Ohm R.A."/>
            <person name="Martin F."/>
            <person name="Silar P."/>
            <person name="Natvig D.O."/>
            <person name="Lalanne C."/>
            <person name="Gautier V."/>
            <person name="Ament-Velasquez S.L."/>
            <person name="Kruys A."/>
            <person name="Hutchinson M.I."/>
            <person name="Powell A.J."/>
            <person name="Barry K."/>
            <person name="Miller A.N."/>
            <person name="Grigoriev I.V."/>
            <person name="Debuchy R."/>
            <person name="Gladieux P."/>
            <person name="Hiltunen Thoren M."/>
            <person name="Johannesson H."/>
        </authorList>
    </citation>
    <scope>NUCLEOTIDE SEQUENCE</scope>
    <source>
        <strain evidence="7">CBS 958.72</strain>
    </source>
</reference>
<keyword evidence="2 6" id="KW-0812">Transmembrane</keyword>
<proteinExistence type="predicted"/>
<evidence type="ECO:0000256" key="1">
    <source>
        <dbReference type="ARBA" id="ARBA00004141"/>
    </source>
</evidence>
<dbReference type="EMBL" id="JAULSN010000001">
    <property type="protein sequence ID" value="KAK3382535.1"/>
    <property type="molecule type" value="Genomic_DNA"/>
</dbReference>
<evidence type="ECO:0000256" key="4">
    <source>
        <dbReference type="ARBA" id="ARBA00023136"/>
    </source>
</evidence>
<dbReference type="GO" id="GO:0016020">
    <property type="term" value="C:membrane"/>
    <property type="evidence" value="ECO:0007669"/>
    <property type="project" value="UniProtKB-SubCell"/>
</dbReference>
<dbReference type="GO" id="GO:0046873">
    <property type="term" value="F:metal ion transmembrane transporter activity"/>
    <property type="evidence" value="ECO:0007669"/>
    <property type="project" value="InterPro"/>
</dbReference>
<name>A0AAE0NJB6_9PEZI</name>
<reference evidence="7" key="2">
    <citation type="submission" date="2023-06" db="EMBL/GenBank/DDBJ databases">
        <authorList>
            <consortium name="Lawrence Berkeley National Laboratory"/>
            <person name="Haridas S."/>
            <person name="Hensen N."/>
            <person name="Bonometti L."/>
            <person name="Westerberg I."/>
            <person name="Brannstrom I.O."/>
            <person name="Guillou S."/>
            <person name="Cros-Aarteil S."/>
            <person name="Calhoun S."/>
            <person name="Kuo A."/>
            <person name="Mondo S."/>
            <person name="Pangilinan J."/>
            <person name="Riley R."/>
            <person name="Labutti K."/>
            <person name="Andreopoulos B."/>
            <person name="Lipzen A."/>
            <person name="Chen C."/>
            <person name="Yanf M."/>
            <person name="Daum C."/>
            <person name="Ng V."/>
            <person name="Clum A."/>
            <person name="Steindorff A."/>
            <person name="Ohm R."/>
            <person name="Martin F."/>
            <person name="Silar P."/>
            <person name="Natvig D."/>
            <person name="Lalanne C."/>
            <person name="Gautier V."/>
            <person name="Ament-Velasquez S.L."/>
            <person name="Kruys A."/>
            <person name="Hutchinson M.I."/>
            <person name="Powell A.J."/>
            <person name="Barry K."/>
            <person name="Miller A.N."/>
            <person name="Grigoriev I.V."/>
            <person name="Debuchy R."/>
            <person name="Gladieux P."/>
            <person name="Thoren M.H."/>
            <person name="Johannesson H."/>
        </authorList>
    </citation>
    <scope>NUCLEOTIDE SEQUENCE</scope>
    <source>
        <strain evidence="7">CBS 958.72</strain>
    </source>
</reference>
<gene>
    <name evidence="7" type="ORF">B0T24DRAFT_601924</name>
</gene>
<accession>A0AAE0NJB6</accession>
<dbReference type="SUPFAM" id="SSF144083">
    <property type="entry name" value="Magnesium transport protein CorA, transmembrane region"/>
    <property type="match status" value="1"/>
</dbReference>
<evidence type="ECO:0000313" key="7">
    <source>
        <dbReference type="EMBL" id="KAK3382535.1"/>
    </source>
</evidence>
<dbReference type="InterPro" id="IPR045863">
    <property type="entry name" value="CorA_TM1_TM2"/>
</dbReference>
<feature type="transmembrane region" description="Helical" evidence="6">
    <location>
        <begin position="329"/>
        <end position="354"/>
    </location>
</feature>
<evidence type="ECO:0000256" key="5">
    <source>
        <dbReference type="SAM" id="MobiDB-lite"/>
    </source>
</evidence>
<keyword evidence="4 6" id="KW-0472">Membrane</keyword>
<evidence type="ECO:0000256" key="2">
    <source>
        <dbReference type="ARBA" id="ARBA00022692"/>
    </source>
</evidence>
<feature type="transmembrane region" description="Helical" evidence="6">
    <location>
        <begin position="366"/>
        <end position="388"/>
    </location>
</feature>
<protein>
    <submittedName>
        <fullName evidence="7">Uncharacterized protein</fullName>
    </submittedName>
</protein>
<comment type="subcellular location">
    <subcellularLocation>
        <location evidence="1">Membrane</location>
        <topology evidence="1">Multi-pass membrane protein</topology>
    </subcellularLocation>
</comment>
<sequence>MAQGPQITVLSPSPTGSGWEEPVARPFNNVEAISQLPDQCYAFLHVRDYPPADGRREALLAHFGVPSYVANRTCFELSAYFGSRATYNEESTEEKKPVTSCTTWFRCLAKMVRKVTDPHEENPEYVDDPPEIGADSVAGTKGYRWYEMSFFTRWVSPKKCQVLCVDTPWDLPGELHKALNTRDTPLEFRDPFAMHADLMDQVIVYCDIAVWRVRDPVRELEKKRIGIGGIFQPIHDISRHAIHTSEVLEAAAETMSDLKKCQTKMHEALPDGGLTITYRQQAKEHVQFQISLVKALKLRSDSSRERLKNEVNLAFNNMSRQDNNVMKSIALLTMIFLPATFFSALFSTTFFTFGDDGGWEVSDKLWIYWATIIPATLGVLIIWGFWLYGPEIRDFLKRYTNKFTKGMAKRRKKPAPATVNKQP</sequence>
<feature type="region of interest" description="Disordered" evidence="5">
    <location>
        <begin position="1"/>
        <end position="22"/>
    </location>
</feature>
<dbReference type="Pfam" id="PF01544">
    <property type="entry name" value="CorA"/>
    <property type="match status" value="1"/>
</dbReference>
<organism evidence="7 8">
    <name type="scientific">Lasiosphaeria ovina</name>
    <dbReference type="NCBI Taxonomy" id="92902"/>
    <lineage>
        <taxon>Eukaryota</taxon>
        <taxon>Fungi</taxon>
        <taxon>Dikarya</taxon>
        <taxon>Ascomycota</taxon>
        <taxon>Pezizomycotina</taxon>
        <taxon>Sordariomycetes</taxon>
        <taxon>Sordariomycetidae</taxon>
        <taxon>Sordariales</taxon>
        <taxon>Lasiosphaeriaceae</taxon>
        <taxon>Lasiosphaeria</taxon>
    </lineage>
</organism>
<keyword evidence="8" id="KW-1185">Reference proteome</keyword>
<feature type="compositionally biased region" description="Polar residues" evidence="5">
    <location>
        <begin position="1"/>
        <end position="16"/>
    </location>
</feature>
<dbReference type="Proteomes" id="UP001287356">
    <property type="component" value="Unassembled WGS sequence"/>
</dbReference>
<dbReference type="InterPro" id="IPR002523">
    <property type="entry name" value="MgTranspt_CorA/ZnTranspt_ZntB"/>
</dbReference>
<dbReference type="AlphaFoldDB" id="A0AAE0NJB6"/>